<name>A0ABT8HUV7_9BACL</name>
<feature type="region of interest" description="Disordered" evidence="2">
    <location>
        <begin position="34"/>
        <end position="57"/>
    </location>
</feature>
<gene>
    <name evidence="4" type="ORF">QYB97_08585</name>
</gene>
<protein>
    <submittedName>
        <fullName evidence="4">Class F sortase</fullName>
    </submittedName>
</protein>
<keyword evidence="1" id="KW-0378">Hydrolase</keyword>
<dbReference type="InterPro" id="IPR023365">
    <property type="entry name" value="Sortase_dom-sf"/>
</dbReference>
<evidence type="ECO:0000256" key="1">
    <source>
        <dbReference type="ARBA" id="ARBA00022801"/>
    </source>
</evidence>
<keyword evidence="3" id="KW-0812">Transmembrane</keyword>
<proteinExistence type="predicted"/>
<dbReference type="InterPro" id="IPR042001">
    <property type="entry name" value="Sortase_F"/>
</dbReference>
<dbReference type="CDD" id="cd05829">
    <property type="entry name" value="Sortase_F"/>
    <property type="match status" value="1"/>
</dbReference>
<dbReference type="SUPFAM" id="SSF49265">
    <property type="entry name" value="Fibronectin type III"/>
    <property type="match status" value="1"/>
</dbReference>
<keyword evidence="3" id="KW-0472">Membrane</keyword>
<feature type="compositionally biased region" description="Basic and acidic residues" evidence="2">
    <location>
        <begin position="41"/>
        <end position="57"/>
    </location>
</feature>
<evidence type="ECO:0000256" key="2">
    <source>
        <dbReference type="SAM" id="MobiDB-lite"/>
    </source>
</evidence>
<dbReference type="Proteomes" id="UP001172721">
    <property type="component" value="Unassembled WGS sequence"/>
</dbReference>
<dbReference type="SUPFAM" id="SSF63817">
    <property type="entry name" value="Sortase"/>
    <property type="match status" value="1"/>
</dbReference>
<evidence type="ECO:0000313" key="4">
    <source>
        <dbReference type="EMBL" id="MDN4524528.1"/>
    </source>
</evidence>
<keyword evidence="5" id="KW-1185">Reference proteome</keyword>
<organism evidence="4 5">
    <name type="scientific">Fictibacillus fluitans</name>
    <dbReference type="NCBI Taxonomy" id="3058422"/>
    <lineage>
        <taxon>Bacteria</taxon>
        <taxon>Bacillati</taxon>
        <taxon>Bacillota</taxon>
        <taxon>Bacilli</taxon>
        <taxon>Bacillales</taxon>
        <taxon>Fictibacillaceae</taxon>
        <taxon>Fictibacillus</taxon>
    </lineage>
</organism>
<dbReference type="InterPro" id="IPR036116">
    <property type="entry name" value="FN3_sf"/>
</dbReference>
<dbReference type="Gene3D" id="2.40.260.10">
    <property type="entry name" value="Sortase"/>
    <property type="match status" value="1"/>
</dbReference>
<accession>A0ABT8HUV7</accession>
<dbReference type="EMBL" id="JAUHTR010000003">
    <property type="protein sequence ID" value="MDN4524528.1"/>
    <property type="molecule type" value="Genomic_DNA"/>
</dbReference>
<dbReference type="InterPro" id="IPR013783">
    <property type="entry name" value="Ig-like_fold"/>
</dbReference>
<dbReference type="RefSeq" id="WP_301165571.1">
    <property type="nucleotide sequence ID" value="NZ_JAUHTR010000003.1"/>
</dbReference>
<dbReference type="InterPro" id="IPR005754">
    <property type="entry name" value="Sortase"/>
</dbReference>
<dbReference type="Gene3D" id="2.60.40.10">
    <property type="entry name" value="Immunoglobulins"/>
    <property type="match status" value="1"/>
</dbReference>
<comment type="caution">
    <text evidence="4">The sequence shown here is derived from an EMBL/GenBank/DDBJ whole genome shotgun (WGS) entry which is preliminary data.</text>
</comment>
<keyword evidence="3" id="KW-1133">Transmembrane helix</keyword>
<sequence length="331" mass="37048">MKNGSTILLIAATCMMLGIFTHFNMDKRNETIANANPSLVKETEKQNQKENKTAKESQKLSEFKVLDNKLRKAVEIIKKEHMEAGIIPAKLMIPKINVKANIERVGVLENGQMGVPSNIENTGWFEPGTKPGAQGNAVIDGHVDSKTGPAVFFDLKDLKPGDEILLSDQKGKTITFIVKKLKSYPNDKAPLKEIFGPASTRNLNLITCTGVFNHTKGTHEERLVVYTELKEKTAHSPKKQQNAKRPISPDHVSVEGTFVSWHAVRDKDIVGYRVYKGKKNKPFKHVASISAYERKTYTDQEAEKYSYYVTSITKQGMESKPSSIIHPEKQP</sequence>
<feature type="transmembrane region" description="Helical" evidence="3">
    <location>
        <begin position="6"/>
        <end position="23"/>
    </location>
</feature>
<evidence type="ECO:0000256" key="3">
    <source>
        <dbReference type="SAM" id="Phobius"/>
    </source>
</evidence>
<dbReference type="Pfam" id="PF04203">
    <property type="entry name" value="Sortase"/>
    <property type="match status" value="1"/>
</dbReference>
<evidence type="ECO:0000313" key="5">
    <source>
        <dbReference type="Proteomes" id="UP001172721"/>
    </source>
</evidence>
<reference evidence="4" key="1">
    <citation type="submission" date="2023-07" db="EMBL/GenBank/DDBJ databases">
        <title>Fictibacillus sp. isolated from freshwater pond.</title>
        <authorList>
            <person name="Kirdat K."/>
            <person name="Bhat A."/>
            <person name="Mourya A."/>
            <person name="Yadav A."/>
        </authorList>
    </citation>
    <scope>NUCLEOTIDE SEQUENCE</scope>
    <source>
        <strain evidence="4">NE201</strain>
    </source>
</reference>